<dbReference type="InterPro" id="IPR036869">
    <property type="entry name" value="J_dom_sf"/>
</dbReference>
<protein>
    <submittedName>
        <fullName evidence="4">J domain-containing protein</fullName>
    </submittedName>
</protein>
<comment type="caution">
    <text evidence="4">The sequence shown here is derived from an EMBL/GenBank/DDBJ whole genome shotgun (WGS) entry which is preliminary data.</text>
</comment>
<name>A0ABW9F5K3_9FIRM</name>
<evidence type="ECO:0000313" key="5">
    <source>
        <dbReference type="Proteomes" id="UP001629536"/>
    </source>
</evidence>
<dbReference type="PRINTS" id="PR00625">
    <property type="entry name" value="JDOMAIN"/>
</dbReference>
<dbReference type="Pfam" id="PF01556">
    <property type="entry name" value="DnaJ_C"/>
    <property type="match status" value="1"/>
</dbReference>
<dbReference type="PROSITE" id="PS50076">
    <property type="entry name" value="DNAJ_2"/>
    <property type="match status" value="1"/>
</dbReference>
<evidence type="ECO:0000256" key="1">
    <source>
        <dbReference type="ARBA" id="ARBA00022705"/>
    </source>
</evidence>
<dbReference type="Pfam" id="PF00226">
    <property type="entry name" value="DnaJ"/>
    <property type="match status" value="1"/>
</dbReference>
<dbReference type="CDD" id="cd10747">
    <property type="entry name" value="DnaJ_C"/>
    <property type="match status" value="1"/>
</dbReference>
<reference evidence="4 5" key="1">
    <citation type="journal article" date="2024" name="Front. Microbiol.">
        <title>Pangenomic and biochemical analyses of Helcococcus ovis reveal widespread tetracycline resistance and a novel bacterial species, Helcococcus bovis.</title>
        <authorList>
            <person name="Cunha F."/>
            <person name="Zhai Y."/>
            <person name="Casaro S."/>
            <person name="Jones K.L."/>
            <person name="Hernandez M."/>
            <person name="Bisinotto R.S."/>
            <person name="Kariyawasam S."/>
            <person name="Brown M.B."/>
            <person name="Phillips A."/>
            <person name="Jeong K.C."/>
            <person name="Galvao K.N."/>
        </authorList>
    </citation>
    <scope>NUCLEOTIDE SEQUENCE [LARGE SCALE GENOMIC DNA]</scope>
    <source>
        <strain evidence="4 5">KG197</strain>
    </source>
</reference>
<dbReference type="Gene3D" id="1.10.287.110">
    <property type="entry name" value="DnaJ domain"/>
    <property type="match status" value="1"/>
</dbReference>
<dbReference type="RefSeq" id="WP_408126439.1">
    <property type="nucleotide sequence ID" value="NZ_JBFNFH010000006.1"/>
</dbReference>
<accession>A0ABW9F5K3</accession>
<evidence type="ECO:0000259" key="3">
    <source>
        <dbReference type="PROSITE" id="PS50076"/>
    </source>
</evidence>
<evidence type="ECO:0000313" key="4">
    <source>
        <dbReference type="EMBL" id="MFM1524737.1"/>
    </source>
</evidence>
<feature type="domain" description="J" evidence="3">
    <location>
        <begin position="5"/>
        <end position="70"/>
    </location>
</feature>
<dbReference type="CDD" id="cd06257">
    <property type="entry name" value="DnaJ"/>
    <property type="match status" value="1"/>
</dbReference>
<dbReference type="Gene3D" id="2.60.260.20">
    <property type="entry name" value="Urease metallochaperone UreE, N-terminal domain"/>
    <property type="match status" value="2"/>
</dbReference>
<evidence type="ECO:0000256" key="2">
    <source>
        <dbReference type="ARBA" id="ARBA00023186"/>
    </source>
</evidence>
<dbReference type="PANTHER" id="PTHR43096:SF52">
    <property type="entry name" value="DNAJ HOMOLOG 1, MITOCHONDRIAL-RELATED"/>
    <property type="match status" value="1"/>
</dbReference>
<dbReference type="EMBL" id="JBFNFH010000006">
    <property type="protein sequence ID" value="MFM1524737.1"/>
    <property type="molecule type" value="Genomic_DNA"/>
</dbReference>
<dbReference type="SUPFAM" id="SSF46565">
    <property type="entry name" value="Chaperone J-domain"/>
    <property type="match status" value="1"/>
</dbReference>
<dbReference type="InterPro" id="IPR002939">
    <property type="entry name" value="DnaJ_C"/>
</dbReference>
<organism evidence="4 5">
    <name type="scientific">Helcococcus bovis</name>
    <dbReference type="NCBI Taxonomy" id="3153252"/>
    <lineage>
        <taxon>Bacteria</taxon>
        <taxon>Bacillati</taxon>
        <taxon>Bacillota</taxon>
        <taxon>Tissierellia</taxon>
        <taxon>Tissierellales</taxon>
        <taxon>Peptoniphilaceae</taxon>
        <taxon>Helcococcus</taxon>
    </lineage>
</organism>
<dbReference type="Proteomes" id="UP001629536">
    <property type="component" value="Unassembled WGS sequence"/>
</dbReference>
<dbReference type="InterPro" id="IPR001623">
    <property type="entry name" value="DnaJ_domain"/>
</dbReference>
<dbReference type="SUPFAM" id="SSF49493">
    <property type="entry name" value="HSP40/DnaJ peptide-binding domain"/>
    <property type="match status" value="2"/>
</dbReference>
<keyword evidence="5" id="KW-1185">Reference proteome</keyword>
<proteinExistence type="predicted"/>
<keyword evidence="1" id="KW-0235">DNA replication</keyword>
<keyword evidence="2" id="KW-0143">Chaperone</keyword>
<dbReference type="SMART" id="SM00271">
    <property type="entry name" value="DnaJ"/>
    <property type="match status" value="1"/>
</dbReference>
<sequence length="295" mass="33296">MKYRDYYEVLGVSKSATPQEIKKAYRKLAKKYHPDLNGGSEEAAEKLKEVNEAYDVLSDENKKQKYDQFGSAYQDGMNFDPSQYGYTYTSGSGGFSDFFETIFGGGGFSGAKNFGGGFSASDLFSGFGGRGKQHRNRYDLEQYISLEDAYKGGQREVYASLGGENKKIEIKWPAGITNGKKIKVKGDKYGIDGDIYVKINIDSEDELEGIDIIKNVEIYPWEAYFGTKKTVETLEGKIKVKIPANIQTDKKIKIAKKGFKDMKSNIGDLYLRIKIVNPTNLDKEKEEIYRQLMEE</sequence>
<gene>
    <name evidence="4" type="ORF">ABGF40_03535</name>
</gene>
<dbReference type="PANTHER" id="PTHR43096">
    <property type="entry name" value="DNAJ HOMOLOG 1, MITOCHONDRIAL-RELATED"/>
    <property type="match status" value="1"/>
</dbReference>
<dbReference type="InterPro" id="IPR008971">
    <property type="entry name" value="HSP40/DnaJ_pept-bd"/>
</dbReference>